<evidence type="ECO:0000313" key="2">
    <source>
        <dbReference type="Proteomes" id="UP001301769"/>
    </source>
</evidence>
<sequence>MSGAVIITGASGSLAIPAIDYLLTKYPDYTLVLTVRNPSDTDPNTERLRAVITKHPKAKASVRTLDLSDLDAVHKFADAIIAEVSEGKLPQICAFIANAFYWNLKTQADLASAGLERSLAVNHVAHFALALRLLGSFKPDGRIVFLGTEVHIPGKGGPLEKIAPSLPDNLDDLNNLDGPKDTDKTGKGFWRYATSKLAIIMAGYALNERLQKDPALSQITSVTIDPGNLTDSRALRTNTPAALGLMSRFFVQPLSPLLRLVNSHNRTTAVAAEGLIELAVGNTHPGERGYYNLLDEVKSSEESYDKSKQEKLWPKSLGWAGITAGNTALKTAF</sequence>
<comment type="caution">
    <text evidence="1">The sequence shown here is derived from an EMBL/GenBank/DDBJ whole genome shotgun (WGS) entry which is preliminary data.</text>
</comment>
<reference evidence="1" key="2">
    <citation type="submission" date="2023-05" db="EMBL/GenBank/DDBJ databases">
        <authorList>
            <consortium name="Lawrence Berkeley National Laboratory"/>
            <person name="Steindorff A."/>
            <person name="Hensen N."/>
            <person name="Bonometti L."/>
            <person name="Westerberg I."/>
            <person name="Brannstrom I.O."/>
            <person name="Guillou S."/>
            <person name="Cros-Aarteil S."/>
            <person name="Calhoun S."/>
            <person name="Haridas S."/>
            <person name="Kuo A."/>
            <person name="Mondo S."/>
            <person name="Pangilinan J."/>
            <person name="Riley R."/>
            <person name="Labutti K."/>
            <person name="Andreopoulos B."/>
            <person name="Lipzen A."/>
            <person name="Chen C."/>
            <person name="Yanf M."/>
            <person name="Daum C."/>
            <person name="Ng V."/>
            <person name="Clum A."/>
            <person name="Ohm R."/>
            <person name="Martin F."/>
            <person name="Silar P."/>
            <person name="Natvig D."/>
            <person name="Lalanne C."/>
            <person name="Gautier V."/>
            <person name="Ament-Velasquez S.L."/>
            <person name="Kruys A."/>
            <person name="Hutchinson M.I."/>
            <person name="Powell A.J."/>
            <person name="Barry K."/>
            <person name="Miller A.N."/>
            <person name="Grigoriev I.V."/>
            <person name="Debuchy R."/>
            <person name="Gladieux P."/>
            <person name="Thoren M.H."/>
            <person name="Johannesson H."/>
        </authorList>
    </citation>
    <scope>NUCLEOTIDE SEQUENCE</scope>
    <source>
        <strain evidence="1">PSN293</strain>
    </source>
</reference>
<proteinExistence type="predicted"/>
<dbReference type="InterPro" id="IPR036291">
    <property type="entry name" value="NAD(P)-bd_dom_sf"/>
</dbReference>
<dbReference type="Gene3D" id="3.40.50.720">
    <property type="entry name" value="NAD(P)-binding Rossmann-like Domain"/>
    <property type="match status" value="1"/>
</dbReference>
<dbReference type="Proteomes" id="UP001301769">
    <property type="component" value="Unassembled WGS sequence"/>
</dbReference>
<dbReference type="GO" id="GO:0005741">
    <property type="term" value="C:mitochondrial outer membrane"/>
    <property type="evidence" value="ECO:0007669"/>
    <property type="project" value="TreeGrafter"/>
</dbReference>
<accession>A0AAN7BA78</accession>
<dbReference type="InterPro" id="IPR051593">
    <property type="entry name" value="Ergosterol_Biosynth_ERG27"/>
</dbReference>
<dbReference type="PANTHER" id="PTHR43647">
    <property type="entry name" value="DEHYDROGENASE"/>
    <property type="match status" value="1"/>
</dbReference>
<dbReference type="PANTHER" id="PTHR43647:SF4">
    <property type="entry name" value="KETOREDUCTASE (KR) DOMAIN-CONTAINING PROTEIN"/>
    <property type="match status" value="1"/>
</dbReference>
<organism evidence="1 2">
    <name type="scientific">Rhypophila decipiens</name>
    <dbReference type="NCBI Taxonomy" id="261697"/>
    <lineage>
        <taxon>Eukaryota</taxon>
        <taxon>Fungi</taxon>
        <taxon>Dikarya</taxon>
        <taxon>Ascomycota</taxon>
        <taxon>Pezizomycotina</taxon>
        <taxon>Sordariomycetes</taxon>
        <taxon>Sordariomycetidae</taxon>
        <taxon>Sordariales</taxon>
        <taxon>Naviculisporaceae</taxon>
        <taxon>Rhypophila</taxon>
    </lineage>
</organism>
<dbReference type="AlphaFoldDB" id="A0AAN7BA78"/>
<dbReference type="GO" id="GO:0000253">
    <property type="term" value="F:3-beta-hydroxysteroid 3-dehydrogenase (NADP+) activity"/>
    <property type="evidence" value="ECO:0007669"/>
    <property type="project" value="TreeGrafter"/>
</dbReference>
<name>A0AAN7BA78_9PEZI</name>
<dbReference type="EMBL" id="MU858076">
    <property type="protein sequence ID" value="KAK4215797.1"/>
    <property type="molecule type" value="Genomic_DNA"/>
</dbReference>
<protein>
    <submittedName>
        <fullName evidence="1">NAD(P)-binding protein</fullName>
    </submittedName>
</protein>
<dbReference type="GO" id="GO:0005811">
    <property type="term" value="C:lipid droplet"/>
    <property type="evidence" value="ECO:0007669"/>
    <property type="project" value="TreeGrafter"/>
</dbReference>
<evidence type="ECO:0000313" key="1">
    <source>
        <dbReference type="EMBL" id="KAK4215797.1"/>
    </source>
</evidence>
<gene>
    <name evidence="1" type="ORF">QBC37DRAFT_339521</name>
</gene>
<keyword evidence="2" id="KW-1185">Reference proteome</keyword>
<reference evidence="1" key="1">
    <citation type="journal article" date="2023" name="Mol. Phylogenet. Evol.">
        <title>Genome-scale phylogeny and comparative genomics of the fungal order Sordariales.</title>
        <authorList>
            <person name="Hensen N."/>
            <person name="Bonometti L."/>
            <person name="Westerberg I."/>
            <person name="Brannstrom I.O."/>
            <person name="Guillou S."/>
            <person name="Cros-Aarteil S."/>
            <person name="Calhoun S."/>
            <person name="Haridas S."/>
            <person name="Kuo A."/>
            <person name="Mondo S."/>
            <person name="Pangilinan J."/>
            <person name="Riley R."/>
            <person name="LaButti K."/>
            <person name="Andreopoulos B."/>
            <person name="Lipzen A."/>
            <person name="Chen C."/>
            <person name="Yan M."/>
            <person name="Daum C."/>
            <person name="Ng V."/>
            <person name="Clum A."/>
            <person name="Steindorff A."/>
            <person name="Ohm R.A."/>
            <person name="Martin F."/>
            <person name="Silar P."/>
            <person name="Natvig D.O."/>
            <person name="Lalanne C."/>
            <person name="Gautier V."/>
            <person name="Ament-Velasquez S.L."/>
            <person name="Kruys A."/>
            <person name="Hutchinson M.I."/>
            <person name="Powell A.J."/>
            <person name="Barry K."/>
            <person name="Miller A.N."/>
            <person name="Grigoriev I.V."/>
            <person name="Debuchy R."/>
            <person name="Gladieux P."/>
            <person name="Hiltunen Thoren M."/>
            <person name="Johannesson H."/>
        </authorList>
    </citation>
    <scope>NUCLEOTIDE SEQUENCE</scope>
    <source>
        <strain evidence="1">PSN293</strain>
    </source>
</reference>
<dbReference type="SUPFAM" id="SSF51735">
    <property type="entry name" value="NAD(P)-binding Rossmann-fold domains"/>
    <property type="match status" value="1"/>
</dbReference>
<dbReference type="GO" id="GO:0005789">
    <property type="term" value="C:endoplasmic reticulum membrane"/>
    <property type="evidence" value="ECO:0007669"/>
    <property type="project" value="TreeGrafter"/>
</dbReference>